<dbReference type="InterPro" id="IPR002731">
    <property type="entry name" value="ATPase_BadF"/>
</dbReference>
<dbReference type="InterPro" id="IPR052519">
    <property type="entry name" value="Euk-type_GlcNAc_Kinase"/>
</dbReference>
<feature type="domain" description="ATPase BadF/BadG/BcrA/BcrD type" evidence="1">
    <location>
        <begin position="7"/>
        <end position="278"/>
    </location>
</feature>
<keyword evidence="3" id="KW-1185">Reference proteome</keyword>
<dbReference type="RefSeq" id="WP_349215389.1">
    <property type="nucleotide sequence ID" value="NZ_JBBMFA010000074.1"/>
</dbReference>
<dbReference type="PANTHER" id="PTHR43190">
    <property type="entry name" value="N-ACETYL-D-GLUCOSAMINE KINASE"/>
    <property type="match status" value="1"/>
</dbReference>
<dbReference type="CDD" id="cd24007">
    <property type="entry name" value="ASKHA_NBD_eukNAGK-like"/>
    <property type="match status" value="1"/>
</dbReference>
<dbReference type="InterPro" id="IPR043129">
    <property type="entry name" value="ATPase_NBD"/>
</dbReference>
<dbReference type="SUPFAM" id="SSF53067">
    <property type="entry name" value="Actin-like ATPase domain"/>
    <property type="match status" value="2"/>
</dbReference>
<proteinExistence type="predicted"/>
<evidence type="ECO:0000313" key="3">
    <source>
        <dbReference type="Proteomes" id="UP001477672"/>
    </source>
</evidence>
<dbReference type="Proteomes" id="UP001477672">
    <property type="component" value="Unassembled WGS sequence"/>
</dbReference>
<reference evidence="2 3" key="1">
    <citation type="submission" date="2024-03" db="EMBL/GenBank/DDBJ databases">
        <title>Human intestinal bacterial collection.</title>
        <authorList>
            <person name="Pauvert C."/>
            <person name="Hitch T.C.A."/>
            <person name="Clavel T."/>
        </authorList>
    </citation>
    <scope>NUCLEOTIDE SEQUENCE [LARGE SCALE GENOMIC DNA]</scope>
    <source>
        <strain evidence="2 3">CLA-JM-H11</strain>
    </source>
</reference>
<dbReference type="EMBL" id="JBBMFA010000074">
    <property type="protein sequence ID" value="MEQ2519960.1"/>
    <property type="molecule type" value="Genomic_DNA"/>
</dbReference>
<gene>
    <name evidence="2" type="ORF">WMO24_05885</name>
</gene>
<dbReference type="PANTHER" id="PTHR43190:SF3">
    <property type="entry name" value="N-ACETYL-D-GLUCOSAMINE KINASE"/>
    <property type="match status" value="1"/>
</dbReference>
<dbReference type="Gene3D" id="3.30.420.40">
    <property type="match status" value="2"/>
</dbReference>
<protein>
    <submittedName>
        <fullName evidence="2">BadF/BadG/BcrA/BcrD ATPase family protein</fullName>
    </submittedName>
</protein>
<name>A0ABV1GDR2_9FIRM</name>
<dbReference type="Pfam" id="PF01869">
    <property type="entry name" value="BcrAD_BadFG"/>
    <property type="match status" value="1"/>
</dbReference>
<sequence length="303" mass="32311">MNYYLSVDGGGTKTDFLLESEDRSVSVRLQSGAASIKSVGEDAVRQNISAGLNALWQRAGIQLEQVRHAVFGMSGCDCAQDEARLHKLLQSLGWKPEQYTLCNDAVLGFYAAADPPGLVLIAGTGSIVLGVDARGAVTRSGGWGYGFSDQGSGYWLGCRALEQALLYCDGCGPYAPWFEEVARALNTPLDQLPQTATALEGCDEVASLAALVLNWPEAEPLREEILTQGAAHLARLIRAGHQKLHLAPDAPFRLVFAGGCLRNTAYAARVENNLPEPLRAARVRGNGSAPVFGGMRLARKAGI</sequence>
<organism evidence="2 3">
    <name type="scientific">Ruthenibacterium intestinale</name>
    <dbReference type="NCBI Taxonomy" id="3133163"/>
    <lineage>
        <taxon>Bacteria</taxon>
        <taxon>Bacillati</taxon>
        <taxon>Bacillota</taxon>
        <taxon>Clostridia</taxon>
        <taxon>Eubacteriales</taxon>
        <taxon>Oscillospiraceae</taxon>
        <taxon>Ruthenibacterium</taxon>
    </lineage>
</organism>
<accession>A0ABV1GDR2</accession>
<comment type="caution">
    <text evidence="2">The sequence shown here is derived from an EMBL/GenBank/DDBJ whole genome shotgun (WGS) entry which is preliminary data.</text>
</comment>
<evidence type="ECO:0000313" key="2">
    <source>
        <dbReference type="EMBL" id="MEQ2519960.1"/>
    </source>
</evidence>
<evidence type="ECO:0000259" key="1">
    <source>
        <dbReference type="Pfam" id="PF01869"/>
    </source>
</evidence>